<evidence type="ECO:0000256" key="3">
    <source>
        <dbReference type="SAM" id="MobiDB-lite"/>
    </source>
</evidence>
<keyword evidence="2" id="KW-0804">Transcription</keyword>
<feature type="region of interest" description="Disordered" evidence="3">
    <location>
        <begin position="1"/>
        <end position="23"/>
    </location>
</feature>
<dbReference type="KEGG" id="nan:AArc1_1635"/>
<feature type="domain" description="HTH bat-type" evidence="4">
    <location>
        <begin position="150"/>
        <end position="200"/>
    </location>
</feature>
<dbReference type="RefSeq" id="WP_117364087.1">
    <property type="nucleotide sequence ID" value="NZ_CP024047.1"/>
</dbReference>
<dbReference type="InterPro" id="IPR056433">
    <property type="entry name" value="DmsR-like_N"/>
</dbReference>
<evidence type="ECO:0000259" key="5">
    <source>
        <dbReference type="Pfam" id="PF24277"/>
    </source>
</evidence>
<evidence type="ECO:0000259" key="4">
    <source>
        <dbReference type="Pfam" id="PF04967"/>
    </source>
</evidence>
<accession>A0A346PEM1</accession>
<proteinExistence type="predicted"/>
<dbReference type="AlphaFoldDB" id="A0A346PEM1"/>
<dbReference type="EMBL" id="CP024047">
    <property type="protein sequence ID" value="AXR77966.1"/>
    <property type="molecule type" value="Genomic_DNA"/>
</dbReference>
<organism evidence="6 7">
    <name type="scientific">Natrarchaeobaculum sulfurireducens</name>
    <dbReference type="NCBI Taxonomy" id="2044521"/>
    <lineage>
        <taxon>Archaea</taxon>
        <taxon>Methanobacteriati</taxon>
        <taxon>Methanobacteriota</taxon>
        <taxon>Stenosarchaea group</taxon>
        <taxon>Halobacteria</taxon>
        <taxon>Halobacteriales</taxon>
        <taxon>Natrialbaceae</taxon>
        <taxon>Natrarchaeobaculum</taxon>
    </lineage>
</organism>
<keyword evidence="1" id="KW-0805">Transcription regulation</keyword>
<dbReference type="Pfam" id="PF04967">
    <property type="entry name" value="HTH_10"/>
    <property type="match status" value="1"/>
</dbReference>
<dbReference type="Pfam" id="PF24277">
    <property type="entry name" value="DmsR_N"/>
    <property type="match status" value="1"/>
</dbReference>
<feature type="domain" description="DmsR-like N-terminal" evidence="5">
    <location>
        <begin position="68"/>
        <end position="133"/>
    </location>
</feature>
<dbReference type="Proteomes" id="UP000258707">
    <property type="component" value="Chromosome"/>
</dbReference>
<dbReference type="InterPro" id="IPR007050">
    <property type="entry name" value="HTH_bacterioopsin"/>
</dbReference>
<evidence type="ECO:0000256" key="2">
    <source>
        <dbReference type="ARBA" id="ARBA00023163"/>
    </source>
</evidence>
<sequence>MAVDSADAVTDETETTPLRATLEVEPPPDTACVVIGESLNAVSVTRSCSGETCHSEVTVVEDGVFRQTYVSGDRTPACVCRTIGQFDCAFDIETVSDGALVIRLIVPDRSQLSQIVSELQRTGATVRLNRLSRHGEHDDVTIEVDATDVTEKQREAVELAVELGYYDRPREATLSDLAEALGISRSAVSQRLTAVELTLIDSFVDR</sequence>
<name>A0A346PEM1_9EURY</name>
<dbReference type="PANTHER" id="PTHR34236">
    <property type="entry name" value="DIMETHYL SULFOXIDE REDUCTASE TRANSCRIPTIONAL ACTIVATOR"/>
    <property type="match status" value="1"/>
</dbReference>
<gene>
    <name evidence="6" type="ORF">AArc1_1635</name>
</gene>
<dbReference type="PANTHER" id="PTHR34236:SF1">
    <property type="entry name" value="DIMETHYL SULFOXIDE REDUCTASE TRANSCRIPTIONAL ACTIVATOR"/>
    <property type="match status" value="1"/>
</dbReference>
<dbReference type="GeneID" id="37638432"/>
<reference evidence="7" key="1">
    <citation type="submission" date="2017-10" db="EMBL/GenBank/DDBJ databases">
        <title>Phenotypic and genomic properties of facultatively anaerobic sulfur-reducing natronoarchaea from hypersaline soda lakes.</title>
        <authorList>
            <person name="Sorokin D.Y."/>
            <person name="Kublanov I.V."/>
            <person name="Roman P."/>
            <person name="Sinninghe Damste J.S."/>
            <person name="Golyshin P.N."/>
            <person name="Rojo D."/>
            <person name="Ciordia S."/>
            <person name="Mena Md.C."/>
            <person name="Ferrer M."/>
            <person name="Messina E."/>
            <person name="Smedile F."/>
            <person name="La Spada G."/>
            <person name="La Cono V."/>
            <person name="Yakimov M.M."/>
        </authorList>
    </citation>
    <scope>NUCLEOTIDE SEQUENCE [LARGE SCALE GENOMIC DNA]</scope>
    <source>
        <strain evidence="7">AArc1</strain>
    </source>
</reference>
<evidence type="ECO:0000313" key="6">
    <source>
        <dbReference type="EMBL" id="AXR77966.1"/>
    </source>
</evidence>
<evidence type="ECO:0000313" key="7">
    <source>
        <dbReference type="Proteomes" id="UP000258707"/>
    </source>
</evidence>
<protein>
    <submittedName>
        <fullName evidence="6">Transcriptional regulator, contains HTH domain</fullName>
    </submittedName>
</protein>
<evidence type="ECO:0000256" key="1">
    <source>
        <dbReference type="ARBA" id="ARBA00023015"/>
    </source>
</evidence>